<keyword evidence="1" id="KW-0378">Hydrolase</keyword>
<evidence type="ECO:0000313" key="2">
    <source>
        <dbReference type="Proteomes" id="UP001139462"/>
    </source>
</evidence>
<dbReference type="Proteomes" id="UP001139462">
    <property type="component" value="Unassembled WGS sequence"/>
</dbReference>
<keyword evidence="2" id="KW-1185">Reference proteome</keyword>
<dbReference type="RefSeq" id="WP_237608432.1">
    <property type="nucleotide sequence ID" value="NZ_JAIRBB010000007.1"/>
</dbReference>
<protein>
    <submittedName>
        <fullName evidence="1">Carboxypeptidase-like regulatory domain-containing protein</fullName>
    </submittedName>
</protein>
<proteinExistence type="predicted"/>
<dbReference type="PROSITE" id="PS51257">
    <property type="entry name" value="PROKAR_LIPOPROTEIN"/>
    <property type="match status" value="1"/>
</dbReference>
<reference evidence="1" key="1">
    <citation type="submission" date="2021-09" db="EMBL/GenBank/DDBJ databases">
        <title>Genome of Aequorivita sp. strain F64183.</title>
        <authorList>
            <person name="Wang Y."/>
        </authorList>
    </citation>
    <scope>NUCLEOTIDE SEQUENCE</scope>
    <source>
        <strain evidence="1">F64183</strain>
    </source>
</reference>
<organism evidence="1 2">
    <name type="scientific">Aequorivita xiaoshiensis</name>
    <dbReference type="NCBI Taxonomy" id="2874476"/>
    <lineage>
        <taxon>Bacteria</taxon>
        <taxon>Pseudomonadati</taxon>
        <taxon>Bacteroidota</taxon>
        <taxon>Flavobacteriia</taxon>
        <taxon>Flavobacteriales</taxon>
        <taxon>Flavobacteriaceae</taxon>
        <taxon>Aequorivita</taxon>
    </lineage>
</organism>
<name>A0A9X1R4C1_9FLAO</name>
<dbReference type="AlphaFoldDB" id="A0A9X1R4C1"/>
<dbReference type="SUPFAM" id="SSF49464">
    <property type="entry name" value="Carboxypeptidase regulatory domain-like"/>
    <property type="match status" value="1"/>
</dbReference>
<comment type="caution">
    <text evidence="1">The sequence shown here is derived from an EMBL/GenBank/DDBJ whole genome shotgun (WGS) entry which is preliminary data.</text>
</comment>
<gene>
    <name evidence="1" type="ORF">K8344_09315</name>
</gene>
<sequence length="236" mass="27359">MRRKHLFQYFLLGMVLLFQSCEVDIMNDKRVLVTGTIVNSDNNPIPNISVRSQTTRNAILGEAISDENGQFEFTSLMSKPPYNFYIAVNSKPFGEIWYYHYDTELIENIDYSAKAFYDETSNRNATTYNLGVIQLNKYAKLNLHINNIPGDTNTLEFKLDYDSAICRVDLNGNDFNQCEDEDFEFRFLDSEYSDIYMNVESQLGSTVDFIYKLNGEPEQSISIPLTNPENTYVFEY</sequence>
<dbReference type="EMBL" id="JAIRBB010000007">
    <property type="protein sequence ID" value="MCG2431318.1"/>
    <property type="molecule type" value="Genomic_DNA"/>
</dbReference>
<keyword evidence="1" id="KW-0645">Protease</keyword>
<dbReference type="InterPro" id="IPR008969">
    <property type="entry name" value="CarboxyPept-like_regulatory"/>
</dbReference>
<keyword evidence="1" id="KW-0121">Carboxypeptidase</keyword>
<evidence type="ECO:0000313" key="1">
    <source>
        <dbReference type="EMBL" id="MCG2431318.1"/>
    </source>
</evidence>
<accession>A0A9X1R4C1</accession>
<dbReference type="GO" id="GO:0004180">
    <property type="term" value="F:carboxypeptidase activity"/>
    <property type="evidence" value="ECO:0007669"/>
    <property type="project" value="UniProtKB-KW"/>
</dbReference>